<keyword evidence="2" id="KW-1185">Reference proteome</keyword>
<evidence type="ECO:0000313" key="1">
    <source>
        <dbReference type="EMBL" id="MDO3383471.1"/>
    </source>
</evidence>
<evidence type="ECO:0000313" key="2">
    <source>
        <dbReference type="Proteomes" id="UP001168380"/>
    </source>
</evidence>
<dbReference type="RefSeq" id="WP_302714254.1">
    <property type="nucleotide sequence ID" value="NZ_JAULRT010000062.1"/>
</dbReference>
<name>A0ABT8TLG4_9GAMM</name>
<dbReference type="PIRSF" id="PIRSF020565">
    <property type="entry name" value="3Ho_Ac_ACP_DH_prd"/>
    <property type="match status" value="1"/>
</dbReference>
<reference evidence="1" key="1">
    <citation type="submission" date="2023-07" db="EMBL/GenBank/DDBJ databases">
        <title>Gilvimarinus algae sp. nov., isolated from the surface of Kelp.</title>
        <authorList>
            <person name="Sun Y.Y."/>
            <person name="Gong Y."/>
            <person name="Du Z.J."/>
        </authorList>
    </citation>
    <scope>NUCLEOTIDE SEQUENCE</scope>
    <source>
        <strain evidence="1">SDUM040014</strain>
    </source>
</reference>
<evidence type="ECO:0008006" key="3">
    <source>
        <dbReference type="Google" id="ProtNLM"/>
    </source>
</evidence>
<dbReference type="Proteomes" id="UP001168380">
    <property type="component" value="Unassembled WGS sequence"/>
</dbReference>
<proteinExistence type="predicted"/>
<protein>
    <recommendedName>
        <fullName evidence="3">Beta-hydroxyacyl-ACP dehydratase</fullName>
    </recommendedName>
</protein>
<dbReference type="Gene3D" id="3.10.129.10">
    <property type="entry name" value="Hotdog Thioesterase"/>
    <property type="match status" value="1"/>
</dbReference>
<accession>A0ABT8TLG4</accession>
<dbReference type="EMBL" id="JAULRT010000062">
    <property type="protein sequence ID" value="MDO3383471.1"/>
    <property type="molecule type" value="Genomic_DNA"/>
</dbReference>
<dbReference type="InterPro" id="IPR029069">
    <property type="entry name" value="HotDog_dom_sf"/>
</dbReference>
<dbReference type="Pfam" id="PF22817">
    <property type="entry name" value="ApeP-like"/>
    <property type="match status" value="1"/>
</dbReference>
<dbReference type="InterPro" id="IPR016776">
    <property type="entry name" value="ApeP-like_dehydratase"/>
</dbReference>
<dbReference type="SUPFAM" id="SSF54637">
    <property type="entry name" value="Thioesterase/thiol ester dehydrase-isomerase"/>
    <property type="match status" value="1"/>
</dbReference>
<comment type="caution">
    <text evidence="1">The sequence shown here is derived from an EMBL/GenBank/DDBJ whole genome shotgun (WGS) entry which is preliminary data.</text>
</comment>
<gene>
    <name evidence="1" type="ORF">QWI16_14920</name>
</gene>
<organism evidence="1 2">
    <name type="scientific">Gilvimarinus algae</name>
    <dbReference type="NCBI Taxonomy" id="3058037"/>
    <lineage>
        <taxon>Bacteria</taxon>
        <taxon>Pseudomonadati</taxon>
        <taxon>Pseudomonadota</taxon>
        <taxon>Gammaproteobacteria</taxon>
        <taxon>Cellvibrionales</taxon>
        <taxon>Cellvibrionaceae</taxon>
        <taxon>Gilvimarinus</taxon>
    </lineage>
</organism>
<sequence length="163" mass="18018">MNSFVTRTAGIERYIPHRPPMQLVERLVSGEERRVVVASSIAHDNAFFDPALNGVPAWAGIEFMAQTAAVWVGLEDERLGREVRPAFLISSRQYNAFVPVFDVGAELEITVDVSMVEDPVVAFKGRIAQTNGTEGERLLAEAIFSAFRPEDYKNYLSASEPTG</sequence>